<dbReference type="Proteomes" id="UP000409037">
    <property type="component" value="Unassembled WGS sequence"/>
</dbReference>
<dbReference type="AlphaFoldDB" id="A0A5E7CYC3"/>
<name>A0A5E7CYC3_PSEFL</name>
<proteinExistence type="predicted"/>
<feature type="compositionally biased region" description="Basic and acidic residues" evidence="1">
    <location>
        <begin position="1"/>
        <end position="22"/>
    </location>
</feature>
<dbReference type="Pfam" id="PF04069">
    <property type="entry name" value="OpuAC"/>
    <property type="match status" value="1"/>
</dbReference>
<dbReference type="Gene3D" id="3.40.190.100">
    <property type="entry name" value="Glycine betaine-binding periplasmic protein, domain 2"/>
    <property type="match status" value="1"/>
</dbReference>
<dbReference type="EMBL" id="CABVHU010000007">
    <property type="protein sequence ID" value="VVO04665.1"/>
    <property type="molecule type" value="Genomic_DNA"/>
</dbReference>
<accession>A0A5E7CYC3</accession>
<dbReference type="CDD" id="cd13640">
    <property type="entry name" value="PBP2_ChoX"/>
    <property type="match status" value="1"/>
</dbReference>
<dbReference type="GO" id="GO:0033265">
    <property type="term" value="F:choline binding"/>
    <property type="evidence" value="ECO:0007669"/>
    <property type="project" value="InterPro"/>
</dbReference>
<reference evidence="3 4" key="1">
    <citation type="submission" date="2019-09" db="EMBL/GenBank/DDBJ databases">
        <authorList>
            <person name="Chandra G."/>
            <person name="Truman W A."/>
        </authorList>
    </citation>
    <scope>NUCLEOTIDE SEQUENCE [LARGE SCALE GENOMIC DNA]</scope>
    <source>
        <strain evidence="3">PS833</strain>
    </source>
</reference>
<sequence>MTRRGALPEDNSHSPKYERYPQDRMQMPESTITSAEEPEMKRLISSCVLALSGTAFLSASVMAAEPASCQNVRMGVVNWTDVIATSAMTQVLLDGLGYNTKQTSASQQIIFAGIRDQRLDLFLGYWNPLMTQTITPFVQANQVKVLEAPSLKDARATLAVPTYLADKGLKTFADIAKFQKELGGKIYGIEPGSGANTQIKAMIAKNQFGLGKFQLVESSEAGMLAAVDRAVRRKEAVVFFGWAPHPMNVNVQMTYLTGSEDALGPNEGMATVWTVTSPTYAEQCPNIGRLLSNLTYTAEDESRMMQPLLEHKDAFESAKQWLKDHPQDKQRWLEGVTTFDGKPAADNLKLTTQ</sequence>
<dbReference type="NCBIfam" id="TIGR03414">
    <property type="entry name" value="ABC_choline_bnd"/>
    <property type="match status" value="1"/>
</dbReference>
<evidence type="ECO:0000256" key="1">
    <source>
        <dbReference type="SAM" id="MobiDB-lite"/>
    </source>
</evidence>
<dbReference type="GO" id="GO:0042597">
    <property type="term" value="C:periplasmic space"/>
    <property type="evidence" value="ECO:0007669"/>
    <property type="project" value="InterPro"/>
</dbReference>
<dbReference type="InterPro" id="IPR007210">
    <property type="entry name" value="ABC_Gly_betaine_transp_sub-bd"/>
</dbReference>
<organism evidence="3 4">
    <name type="scientific">Pseudomonas fluorescens</name>
    <dbReference type="NCBI Taxonomy" id="294"/>
    <lineage>
        <taxon>Bacteria</taxon>
        <taxon>Pseudomonadati</taxon>
        <taxon>Pseudomonadota</taxon>
        <taxon>Gammaproteobacteria</taxon>
        <taxon>Pseudomonadales</taxon>
        <taxon>Pseudomonadaceae</taxon>
        <taxon>Pseudomonas</taxon>
    </lineage>
</organism>
<gene>
    <name evidence="3" type="ORF">PS833_02935</name>
</gene>
<feature type="domain" description="ABC-type glycine betaine transport system substrate-binding" evidence="2">
    <location>
        <begin position="71"/>
        <end position="323"/>
    </location>
</feature>
<dbReference type="InterPro" id="IPR017783">
    <property type="entry name" value="ABC_choline_sub-bd"/>
</dbReference>
<dbReference type="Gene3D" id="3.40.190.10">
    <property type="entry name" value="Periplasmic binding protein-like II"/>
    <property type="match status" value="1"/>
</dbReference>
<dbReference type="GO" id="GO:0015871">
    <property type="term" value="P:choline transport"/>
    <property type="evidence" value="ECO:0007669"/>
    <property type="project" value="InterPro"/>
</dbReference>
<dbReference type="GO" id="GO:0043190">
    <property type="term" value="C:ATP-binding cassette (ABC) transporter complex"/>
    <property type="evidence" value="ECO:0007669"/>
    <property type="project" value="InterPro"/>
</dbReference>
<evidence type="ECO:0000313" key="3">
    <source>
        <dbReference type="EMBL" id="VVO04665.1"/>
    </source>
</evidence>
<dbReference type="GO" id="GO:0022857">
    <property type="term" value="F:transmembrane transporter activity"/>
    <property type="evidence" value="ECO:0007669"/>
    <property type="project" value="InterPro"/>
</dbReference>
<dbReference type="SUPFAM" id="SSF53850">
    <property type="entry name" value="Periplasmic binding protein-like II"/>
    <property type="match status" value="1"/>
</dbReference>
<evidence type="ECO:0000313" key="4">
    <source>
        <dbReference type="Proteomes" id="UP000409037"/>
    </source>
</evidence>
<feature type="region of interest" description="Disordered" evidence="1">
    <location>
        <begin position="1"/>
        <end position="26"/>
    </location>
</feature>
<evidence type="ECO:0000259" key="2">
    <source>
        <dbReference type="Pfam" id="PF04069"/>
    </source>
</evidence>
<protein>
    <recommendedName>
        <fullName evidence="2">ABC-type glycine betaine transport system substrate-binding domain-containing protein</fullName>
    </recommendedName>
</protein>